<keyword evidence="2" id="KW-1185">Reference proteome</keyword>
<evidence type="ECO:0000313" key="1">
    <source>
        <dbReference type="EMBL" id="GFH12014.1"/>
    </source>
</evidence>
<gene>
    <name evidence="1" type="ORF">HaLaN_07631</name>
</gene>
<protein>
    <submittedName>
        <fullName evidence="1">Uncharacterized protein</fullName>
    </submittedName>
</protein>
<accession>A0A699YZ38</accession>
<name>A0A699YZ38_HAELA</name>
<dbReference type="EMBL" id="BLLF01000459">
    <property type="protein sequence ID" value="GFH12014.1"/>
    <property type="molecule type" value="Genomic_DNA"/>
</dbReference>
<dbReference type="Proteomes" id="UP000485058">
    <property type="component" value="Unassembled WGS sequence"/>
</dbReference>
<dbReference type="AlphaFoldDB" id="A0A699YZ38"/>
<organism evidence="1 2">
    <name type="scientific">Haematococcus lacustris</name>
    <name type="common">Green alga</name>
    <name type="synonym">Haematococcus pluvialis</name>
    <dbReference type="NCBI Taxonomy" id="44745"/>
    <lineage>
        <taxon>Eukaryota</taxon>
        <taxon>Viridiplantae</taxon>
        <taxon>Chlorophyta</taxon>
        <taxon>core chlorophytes</taxon>
        <taxon>Chlorophyceae</taxon>
        <taxon>CS clade</taxon>
        <taxon>Chlamydomonadales</taxon>
        <taxon>Haematococcaceae</taxon>
        <taxon>Haematococcus</taxon>
    </lineage>
</organism>
<sequence length="139" mass="15147">MERFSCAMKEKKLKVACLYPAPWGFNAEEAREGQGKGDGGSILAPEKPAMPKLGAVLTSDVSPVNWLRCKVACGQDGWGARQLCKPNLAMPRVRRKAQQLVQQLNTFELLVPFDGHQTCAKQVSLPASLAYTTTRGNEG</sequence>
<proteinExistence type="predicted"/>
<reference evidence="1 2" key="1">
    <citation type="submission" date="2020-02" db="EMBL/GenBank/DDBJ databases">
        <title>Draft genome sequence of Haematococcus lacustris strain NIES-144.</title>
        <authorList>
            <person name="Morimoto D."/>
            <person name="Nakagawa S."/>
            <person name="Yoshida T."/>
            <person name="Sawayama S."/>
        </authorList>
    </citation>
    <scope>NUCLEOTIDE SEQUENCE [LARGE SCALE GENOMIC DNA]</scope>
    <source>
        <strain evidence="1 2">NIES-144</strain>
    </source>
</reference>
<evidence type="ECO:0000313" key="2">
    <source>
        <dbReference type="Proteomes" id="UP000485058"/>
    </source>
</evidence>
<comment type="caution">
    <text evidence="1">The sequence shown here is derived from an EMBL/GenBank/DDBJ whole genome shotgun (WGS) entry which is preliminary data.</text>
</comment>